<evidence type="ECO:0000256" key="6">
    <source>
        <dbReference type="ARBA" id="ARBA00004661"/>
    </source>
</evidence>
<dbReference type="Proteomes" id="UP000069771">
    <property type="component" value="Chromosome"/>
</dbReference>
<dbReference type="AlphaFoldDB" id="A0A140DYI8"/>
<dbReference type="InterPro" id="IPR016037">
    <property type="entry name" value="DHQ_synth_AroB"/>
</dbReference>
<evidence type="ECO:0000256" key="2">
    <source>
        <dbReference type="ARBA" id="ARBA00001911"/>
    </source>
</evidence>
<evidence type="ECO:0000256" key="18">
    <source>
        <dbReference type="ARBA" id="ARBA00023285"/>
    </source>
</evidence>
<dbReference type="GO" id="GO:0000166">
    <property type="term" value="F:nucleotide binding"/>
    <property type="evidence" value="ECO:0007669"/>
    <property type="project" value="UniProtKB-KW"/>
</dbReference>
<dbReference type="GO" id="GO:0046872">
    <property type="term" value="F:metal ion binding"/>
    <property type="evidence" value="ECO:0007669"/>
    <property type="project" value="UniProtKB-KW"/>
</dbReference>
<dbReference type="InterPro" id="IPR030963">
    <property type="entry name" value="DHQ_synth_fam"/>
</dbReference>
<evidence type="ECO:0000256" key="14">
    <source>
        <dbReference type="ARBA" id="ARBA00022833"/>
    </source>
</evidence>
<evidence type="ECO:0000256" key="9">
    <source>
        <dbReference type="ARBA" id="ARBA00017684"/>
    </source>
</evidence>
<keyword evidence="12" id="KW-0479">Metal-binding</keyword>
<dbReference type="GO" id="GO:0005737">
    <property type="term" value="C:cytoplasm"/>
    <property type="evidence" value="ECO:0007669"/>
    <property type="project" value="UniProtKB-SubCell"/>
</dbReference>
<dbReference type="GO" id="GO:0008652">
    <property type="term" value="P:amino acid biosynthetic process"/>
    <property type="evidence" value="ECO:0007669"/>
    <property type="project" value="UniProtKB-KW"/>
</dbReference>
<dbReference type="Gene3D" id="3.40.50.1970">
    <property type="match status" value="1"/>
</dbReference>
<reference evidence="22 23" key="1">
    <citation type="journal article" date="2016" name="Gut Pathog.">
        <title>Whole genome sequencing of "Faecalibaculum rodentium" ALO17, isolated from C57BL/6J laboratory mouse feces.</title>
        <authorList>
            <person name="Lim S."/>
            <person name="Chang D.H."/>
            <person name="Ahn S."/>
            <person name="Kim B.C."/>
        </authorList>
    </citation>
    <scope>NUCLEOTIDE SEQUENCE [LARGE SCALE GENOMIC DNA]</scope>
    <source>
        <strain evidence="22 23">Alo17</strain>
    </source>
</reference>
<proteinExistence type="inferred from homology"/>
<comment type="cofactor">
    <cofactor evidence="4">
        <name>Zn(2+)</name>
        <dbReference type="ChEBI" id="CHEBI:29105"/>
    </cofactor>
</comment>
<dbReference type="PATRIC" id="fig|1702221.3.peg.2510"/>
<comment type="catalytic activity">
    <reaction evidence="1">
        <text>7-phospho-2-dehydro-3-deoxy-D-arabino-heptonate = 3-dehydroquinate + phosphate</text>
        <dbReference type="Rhea" id="RHEA:21968"/>
        <dbReference type="ChEBI" id="CHEBI:32364"/>
        <dbReference type="ChEBI" id="CHEBI:43474"/>
        <dbReference type="ChEBI" id="CHEBI:58394"/>
        <dbReference type="EC" id="4.2.3.4"/>
    </reaction>
</comment>
<evidence type="ECO:0000256" key="19">
    <source>
        <dbReference type="NCBIfam" id="TIGR01357"/>
    </source>
</evidence>
<dbReference type="EC" id="4.2.3.4" evidence="8 19"/>
<evidence type="ECO:0000313" key="22">
    <source>
        <dbReference type="EMBL" id="AMK55715.1"/>
    </source>
</evidence>
<evidence type="ECO:0000256" key="7">
    <source>
        <dbReference type="ARBA" id="ARBA00005412"/>
    </source>
</evidence>
<accession>A0A140DYI8</accession>
<dbReference type="STRING" id="1702221.AALO17_25810"/>
<evidence type="ECO:0000256" key="12">
    <source>
        <dbReference type="ARBA" id="ARBA00022723"/>
    </source>
</evidence>
<dbReference type="GeneID" id="78479072"/>
<dbReference type="RefSeq" id="WP_067559686.1">
    <property type="nucleotide sequence ID" value="NZ_CAPPTY010000044.1"/>
</dbReference>
<keyword evidence="17 22" id="KW-0456">Lyase</keyword>
<dbReference type="Gene3D" id="1.20.1090.10">
    <property type="entry name" value="Dehydroquinate synthase-like - alpha domain"/>
    <property type="match status" value="1"/>
</dbReference>
<organism evidence="22 23">
    <name type="scientific">Faecalibaculum rodentium</name>
    <dbReference type="NCBI Taxonomy" id="1702221"/>
    <lineage>
        <taxon>Bacteria</taxon>
        <taxon>Bacillati</taxon>
        <taxon>Bacillota</taxon>
        <taxon>Erysipelotrichia</taxon>
        <taxon>Erysipelotrichales</taxon>
        <taxon>Erysipelotrichaceae</taxon>
        <taxon>Faecalibaculum</taxon>
    </lineage>
</organism>
<dbReference type="GO" id="GO:0003856">
    <property type="term" value="F:3-dehydroquinate synthase activity"/>
    <property type="evidence" value="ECO:0007669"/>
    <property type="project" value="UniProtKB-UniRule"/>
</dbReference>
<dbReference type="GO" id="GO:0009073">
    <property type="term" value="P:aromatic amino acid family biosynthetic process"/>
    <property type="evidence" value="ECO:0007669"/>
    <property type="project" value="UniProtKB-KW"/>
</dbReference>
<evidence type="ECO:0000256" key="11">
    <source>
        <dbReference type="ARBA" id="ARBA00022605"/>
    </source>
</evidence>
<evidence type="ECO:0000313" key="23">
    <source>
        <dbReference type="Proteomes" id="UP000069771"/>
    </source>
</evidence>
<evidence type="ECO:0000256" key="5">
    <source>
        <dbReference type="ARBA" id="ARBA00004496"/>
    </source>
</evidence>
<dbReference type="InterPro" id="IPR050071">
    <property type="entry name" value="Dehydroquinate_synthase"/>
</dbReference>
<name>A0A140DYI8_9FIRM</name>
<comment type="cofactor">
    <cofactor evidence="2">
        <name>NAD(+)</name>
        <dbReference type="ChEBI" id="CHEBI:57540"/>
    </cofactor>
</comment>
<keyword evidence="16" id="KW-0057">Aromatic amino acid biosynthesis</keyword>
<feature type="domain" description="3-dehydroquinate synthase C-terminal" evidence="21">
    <location>
        <begin position="174"/>
        <end position="299"/>
    </location>
</feature>
<keyword evidence="23" id="KW-1185">Reference proteome</keyword>
<dbReference type="InterPro" id="IPR030960">
    <property type="entry name" value="DHQS/DOIS_N"/>
</dbReference>
<keyword evidence="13" id="KW-0547">Nucleotide-binding</keyword>
<comment type="cofactor">
    <cofactor evidence="3">
        <name>Co(2+)</name>
        <dbReference type="ChEBI" id="CHEBI:48828"/>
    </cofactor>
</comment>
<evidence type="ECO:0000256" key="4">
    <source>
        <dbReference type="ARBA" id="ARBA00001947"/>
    </source>
</evidence>
<keyword evidence="10" id="KW-0963">Cytoplasm</keyword>
<evidence type="ECO:0000256" key="13">
    <source>
        <dbReference type="ARBA" id="ARBA00022741"/>
    </source>
</evidence>
<evidence type="ECO:0000256" key="17">
    <source>
        <dbReference type="ARBA" id="ARBA00023239"/>
    </source>
</evidence>
<comment type="similarity">
    <text evidence="7">Belongs to the sugar phosphate cyclases superfamily. Dehydroquinate synthase family.</text>
</comment>
<dbReference type="Pfam" id="PF01761">
    <property type="entry name" value="DHQ_synthase"/>
    <property type="match status" value="1"/>
</dbReference>
<dbReference type="KEGG" id="fro:AALO17_25810"/>
<dbReference type="SUPFAM" id="SSF56796">
    <property type="entry name" value="Dehydroquinate synthase-like"/>
    <property type="match status" value="1"/>
</dbReference>
<evidence type="ECO:0000256" key="15">
    <source>
        <dbReference type="ARBA" id="ARBA00023027"/>
    </source>
</evidence>
<evidence type="ECO:0000256" key="3">
    <source>
        <dbReference type="ARBA" id="ARBA00001941"/>
    </source>
</evidence>
<protein>
    <recommendedName>
        <fullName evidence="9 19">3-dehydroquinate synthase</fullName>
        <ecNumber evidence="8 19">4.2.3.4</ecNumber>
    </recommendedName>
</protein>
<evidence type="ECO:0000256" key="10">
    <source>
        <dbReference type="ARBA" id="ARBA00022490"/>
    </source>
</evidence>
<keyword evidence="18" id="KW-0170">Cobalt</keyword>
<dbReference type="PIRSF" id="PIRSF001455">
    <property type="entry name" value="DHQ_synth"/>
    <property type="match status" value="1"/>
</dbReference>
<keyword evidence="15" id="KW-0520">NAD</keyword>
<dbReference type="Pfam" id="PF24621">
    <property type="entry name" value="DHQS_C"/>
    <property type="match status" value="1"/>
</dbReference>
<dbReference type="InterPro" id="IPR056179">
    <property type="entry name" value="DHQS_C"/>
</dbReference>
<dbReference type="PANTHER" id="PTHR43622:SF7">
    <property type="entry name" value="3-DEHYDROQUINATE SYNTHASE, CHLOROPLASTIC"/>
    <property type="match status" value="1"/>
</dbReference>
<dbReference type="GO" id="GO:0009423">
    <property type="term" value="P:chorismate biosynthetic process"/>
    <property type="evidence" value="ECO:0007669"/>
    <property type="project" value="UniProtKB-UniRule"/>
</dbReference>
<evidence type="ECO:0000256" key="1">
    <source>
        <dbReference type="ARBA" id="ARBA00001393"/>
    </source>
</evidence>
<keyword evidence="11" id="KW-0028">Amino-acid biosynthesis</keyword>
<evidence type="ECO:0000256" key="8">
    <source>
        <dbReference type="ARBA" id="ARBA00013031"/>
    </source>
</evidence>
<dbReference type="FunFam" id="3.40.50.1970:FF:000007">
    <property type="entry name" value="Pentafunctional AROM polypeptide"/>
    <property type="match status" value="1"/>
</dbReference>
<comment type="subcellular location">
    <subcellularLocation>
        <location evidence="5">Cytoplasm</location>
    </subcellularLocation>
</comment>
<dbReference type="NCBIfam" id="TIGR01357">
    <property type="entry name" value="aroB"/>
    <property type="match status" value="1"/>
</dbReference>
<sequence length="347" mass="37513">MKLNVNLPGHGYPIYIERGSLTAAGQRIPVHRRTCIVTDDGIPAKWVNTVKDTLPGSFVVTIPHGEGSKNLATMQQVLEQMAEAGMTRKDAVVAVGGGVCGDLAGFCAAVYMRGIDFYNIPTTVLSQVDSSVGGKTAVDLGSLKNIIGAFWQPKAVIIDPDVLSTLDDRQIAAGLAEALKMGLILDPGLVDLFEQDPLPVDEIIARSVDLKRMIVEEDEKEQGRRALLNFGHTVGHAMEGAWGLDAWLHGECVAAGMDFMLEDDTLRARVAGLKQKLGLPEIPVPETDVLMDYIRHDKKTGDAHITIVTVAEAGKGRLSRVPFDEVRRRIEARKQAAAGEHTEAAHE</sequence>
<dbReference type="OrthoDB" id="9806583at2"/>
<dbReference type="PANTHER" id="PTHR43622">
    <property type="entry name" value="3-DEHYDROQUINATE SYNTHASE"/>
    <property type="match status" value="1"/>
</dbReference>
<feature type="domain" description="3-dehydroquinate synthase N-terminal" evidence="20">
    <location>
        <begin position="60"/>
        <end position="172"/>
    </location>
</feature>
<evidence type="ECO:0000256" key="16">
    <source>
        <dbReference type="ARBA" id="ARBA00023141"/>
    </source>
</evidence>
<comment type="pathway">
    <text evidence="6">Metabolic intermediate biosynthesis; chorismate biosynthesis; chorismate from D-erythrose 4-phosphate and phosphoenolpyruvate: step 2/7.</text>
</comment>
<evidence type="ECO:0000259" key="21">
    <source>
        <dbReference type="Pfam" id="PF24621"/>
    </source>
</evidence>
<keyword evidence="14" id="KW-0862">Zinc</keyword>
<dbReference type="EMBL" id="CP011391">
    <property type="protein sequence ID" value="AMK55715.1"/>
    <property type="molecule type" value="Genomic_DNA"/>
</dbReference>
<dbReference type="CDD" id="cd08195">
    <property type="entry name" value="DHQS"/>
    <property type="match status" value="1"/>
</dbReference>
<evidence type="ECO:0000259" key="20">
    <source>
        <dbReference type="Pfam" id="PF01761"/>
    </source>
</evidence>
<gene>
    <name evidence="22" type="ORF">AALO17_25810</name>
</gene>